<dbReference type="GO" id="GO:2001236">
    <property type="term" value="P:regulation of extrinsic apoptotic signaling pathway"/>
    <property type="evidence" value="ECO:0007669"/>
    <property type="project" value="TreeGrafter"/>
</dbReference>
<evidence type="ECO:0000313" key="3">
    <source>
        <dbReference type="EMBL" id="RXN09010.1"/>
    </source>
</evidence>
<feature type="region of interest" description="Disordered" evidence="2">
    <location>
        <begin position="209"/>
        <end position="239"/>
    </location>
</feature>
<organism evidence="3 5">
    <name type="scientific">Labeo rohita</name>
    <name type="common">Indian major carp</name>
    <name type="synonym">Cyprinus rohita</name>
    <dbReference type="NCBI Taxonomy" id="84645"/>
    <lineage>
        <taxon>Eukaryota</taxon>
        <taxon>Metazoa</taxon>
        <taxon>Chordata</taxon>
        <taxon>Craniata</taxon>
        <taxon>Vertebrata</taxon>
        <taxon>Euteleostomi</taxon>
        <taxon>Actinopterygii</taxon>
        <taxon>Neopterygii</taxon>
        <taxon>Teleostei</taxon>
        <taxon>Ostariophysi</taxon>
        <taxon>Cypriniformes</taxon>
        <taxon>Cyprinidae</taxon>
        <taxon>Labeoninae</taxon>
        <taxon>Labeonini</taxon>
        <taxon>Labeo</taxon>
    </lineage>
</organism>
<protein>
    <recommendedName>
        <fullName evidence="6">Apoptosis facilitator Bcl-2-like protein 14</fullName>
    </recommendedName>
</protein>
<accession>A0A498LLA3</accession>
<gene>
    <name evidence="4" type="ORF">ROHU_020105</name>
    <name evidence="3" type="ORF">ROHU_031543</name>
</gene>
<dbReference type="GO" id="GO:0006915">
    <property type="term" value="P:apoptotic process"/>
    <property type="evidence" value="ECO:0007669"/>
    <property type="project" value="UniProtKB-KW"/>
</dbReference>
<evidence type="ECO:0000313" key="5">
    <source>
        <dbReference type="Proteomes" id="UP000290572"/>
    </source>
</evidence>
<feature type="compositionally biased region" description="Basic and acidic residues" evidence="2">
    <location>
        <begin position="145"/>
        <end position="154"/>
    </location>
</feature>
<feature type="region of interest" description="Disordered" evidence="2">
    <location>
        <begin position="44"/>
        <end position="172"/>
    </location>
</feature>
<evidence type="ECO:0008006" key="6">
    <source>
        <dbReference type="Google" id="ProtNLM"/>
    </source>
</evidence>
<feature type="compositionally biased region" description="Basic and acidic residues" evidence="2">
    <location>
        <begin position="103"/>
        <end position="115"/>
    </location>
</feature>
<dbReference type="EMBL" id="QBIY01013294">
    <property type="protein sequence ID" value="RXN09010.1"/>
    <property type="molecule type" value="Genomic_DNA"/>
</dbReference>
<feature type="compositionally biased region" description="Polar residues" evidence="2">
    <location>
        <begin position="78"/>
        <end position="89"/>
    </location>
</feature>
<name>A0A498LLA3_LABRO</name>
<dbReference type="STRING" id="84645.A0A498LLA3"/>
<evidence type="ECO:0000256" key="1">
    <source>
        <dbReference type="ARBA" id="ARBA00022703"/>
    </source>
</evidence>
<dbReference type="PANTHER" id="PTHR14965">
    <property type="entry name" value="SI:CH73-248E21.1"/>
    <property type="match status" value="1"/>
</dbReference>
<dbReference type="Proteomes" id="UP000290572">
    <property type="component" value="Unassembled WGS sequence"/>
</dbReference>
<evidence type="ECO:0000256" key="2">
    <source>
        <dbReference type="SAM" id="MobiDB-lite"/>
    </source>
</evidence>
<comment type="caution">
    <text evidence="3">The sequence shown here is derived from an EMBL/GenBank/DDBJ whole genome shotgun (WGS) entry which is preliminary data.</text>
</comment>
<proteinExistence type="predicted"/>
<keyword evidence="1" id="KW-0053">Apoptosis</keyword>
<dbReference type="EMBL" id="QBIY01012037">
    <property type="protein sequence ID" value="RXN27413.1"/>
    <property type="molecule type" value="Genomic_DNA"/>
</dbReference>
<feature type="compositionally biased region" description="Basic and acidic residues" evidence="2">
    <location>
        <begin position="209"/>
        <end position="221"/>
    </location>
</feature>
<sequence length="458" mass="52693">MRETYDSMASIPYEQNTQRAPQLLSVGEKDTKRLLEVYVKRSLSLNDGTQSPLRHEQRARKWVPVTERKTRDRKHSSDTSLNLTSQASFSDEDISYQPVVEPQPDKKETASEKKPKMWRVKGSLRRNDGSNVSQKSNSKPKKWLLRLDKGKEEGGQSSDALPHETSVFADGDVLENVETSTVEKKDKEGKKTKKPTVWKSFLNWFSKGNSEKEQDHQRTKEQLPLSQSSTPEISCLPLADPLSKGDINLRRSKSSKKKTFHRRSLKWRRSGDMSNEKSVEIVESTTSYYEKMSEELEKIVHEVKDSPADDNATYQRTDQNGVNVSQKEIIERIIELIKHEGDIIQDKLKKNNTVTTYLDGITYGLFQQMADQYVQSEVPNKKTQLPVVAPELVKFAFTLDFTARVANLHRQATGQIMGFGNQYLQDRFTHMSDSHPHFFDFNAEDRRKQNSEQEFISL</sequence>
<keyword evidence="5" id="KW-1185">Reference proteome</keyword>
<feature type="region of interest" description="Disordered" evidence="2">
    <location>
        <begin position="1"/>
        <end position="22"/>
    </location>
</feature>
<dbReference type="AlphaFoldDB" id="A0A498LLA3"/>
<dbReference type="OrthoDB" id="9836802at2759"/>
<reference evidence="3 5" key="1">
    <citation type="submission" date="2018-03" db="EMBL/GenBank/DDBJ databases">
        <title>Draft genome sequence of Rohu Carp (Labeo rohita).</title>
        <authorList>
            <person name="Das P."/>
            <person name="Kushwaha B."/>
            <person name="Joshi C.G."/>
            <person name="Kumar D."/>
            <person name="Nagpure N.S."/>
            <person name="Sahoo L."/>
            <person name="Das S.P."/>
            <person name="Bit A."/>
            <person name="Patnaik S."/>
            <person name="Meher P.K."/>
            <person name="Jayasankar P."/>
            <person name="Koringa P.G."/>
            <person name="Patel N.V."/>
            <person name="Hinsu A.T."/>
            <person name="Kumar R."/>
            <person name="Pandey M."/>
            <person name="Agarwal S."/>
            <person name="Srivastava S."/>
            <person name="Singh M."/>
            <person name="Iquebal M.A."/>
            <person name="Jaiswal S."/>
            <person name="Angadi U.B."/>
            <person name="Kumar N."/>
            <person name="Raza M."/>
            <person name="Shah T.M."/>
            <person name="Rai A."/>
            <person name="Jena J.K."/>
        </authorList>
    </citation>
    <scope>NUCLEOTIDE SEQUENCE [LARGE SCALE GENOMIC DNA]</scope>
    <source>
        <strain evidence="3">DASCIFA01</strain>
        <tissue evidence="3">Testis</tissue>
    </source>
</reference>
<evidence type="ECO:0000313" key="4">
    <source>
        <dbReference type="EMBL" id="RXN27413.1"/>
    </source>
</evidence>
<dbReference type="PANTHER" id="PTHR14965:SF9">
    <property type="entry name" value="APOPTOSIS FACILITATOR BCL-2-LIKE PROTEIN 14"/>
    <property type="match status" value="1"/>
</dbReference>